<sequence length="320" mass="33785">MAGCWACVVESRFPNDDPIGVCRTCGGLSCARHGGKSQTPGKLWNQSFDCGYCVRGAITRSSGKKPPKGGGPPGGGNQPTGPDDESPKDGGGGGEGGSAPGPSPGSGNGPMNTARRAGWRRFRSSMDFKVQFPDLAEASAPWRNSINLGALVTAIRALFAIRENADLRETYLTDLVRSDLRDAVTAEIRSDFNARPAARLANEDVEAVIADELDAIVDELRTWLSTELTAWMAEIYPIVEVEDWLDDDRPGGRGIDLLMMADAIGLNSYMWHIDTTAPVFAHLNVVAGTEPGLLVLASLYAATAGNSEGAGAPTPAVLQI</sequence>
<dbReference type="Proteomes" id="UP000255082">
    <property type="component" value="Unassembled WGS sequence"/>
</dbReference>
<evidence type="ECO:0000313" key="2">
    <source>
        <dbReference type="EMBL" id="SUA44972.1"/>
    </source>
</evidence>
<dbReference type="EMBL" id="UGRU01000001">
    <property type="protein sequence ID" value="SUA44972.1"/>
    <property type="molecule type" value="Genomic_DNA"/>
</dbReference>
<evidence type="ECO:0000256" key="1">
    <source>
        <dbReference type="SAM" id="MobiDB-lite"/>
    </source>
</evidence>
<reference evidence="2 3" key="1">
    <citation type="submission" date="2018-06" db="EMBL/GenBank/DDBJ databases">
        <authorList>
            <consortium name="Pathogen Informatics"/>
            <person name="Doyle S."/>
        </authorList>
    </citation>
    <scope>NUCLEOTIDE SEQUENCE [LARGE SCALE GENOMIC DNA]</scope>
    <source>
        <strain evidence="2 3">NCTC13184</strain>
    </source>
</reference>
<organism evidence="2 3">
    <name type="scientific">Nocardia africana</name>
    <dbReference type="NCBI Taxonomy" id="134964"/>
    <lineage>
        <taxon>Bacteria</taxon>
        <taxon>Bacillati</taxon>
        <taxon>Actinomycetota</taxon>
        <taxon>Actinomycetes</taxon>
        <taxon>Mycobacteriales</taxon>
        <taxon>Nocardiaceae</taxon>
        <taxon>Nocardia</taxon>
    </lineage>
</organism>
<proteinExistence type="predicted"/>
<protein>
    <submittedName>
        <fullName evidence="2">Uncharacterized protein</fullName>
    </submittedName>
</protein>
<evidence type="ECO:0000313" key="3">
    <source>
        <dbReference type="Proteomes" id="UP000255082"/>
    </source>
</evidence>
<accession>A0A378WVT2</accession>
<feature type="region of interest" description="Disordered" evidence="1">
    <location>
        <begin position="61"/>
        <end position="114"/>
    </location>
</feature>
<name>A0A378WVT2_9NOCA</name>
<dbReference type="AlphaFoldDB" id="A0A378WVT2"/>
<feature type="compositionally biased region" description="Gly residues" evidence="1">
    <location>
        <begin position="89"/>
        <end position="108"/>
    </location>
</feature>
<gene>
    <name evidence="2" type="ORF">NCTC13184_03494</name>
</gene>